<dbReference type="Proteomes" id="UP000322791">
    <property type="component" value="Unassembled WGS sequence"/>
</dbReference>
<proteinExistence type="predicted"/>
<dbReference type="AlphaFoldDB" id="A0A5D6V533"/>
<evidence type="ECO:0000256" key="1">
    <source>
        <dbReference type="SAM" id="SignalP"/>
    </source>
</evidence>
<dbReference type="EMBL" id="VTHL01000006">
    <property type="protein sequence ID" value="TYZ10943.1"/>
    <property type="molecule type" value="Genomic_DNA"/>
</dbReference>
<evidence type="ECO:0008006" key="4">
    <source>
        <dbReference type="Google" id="ProtNLM"/>
    </source>
</evidence>
<reference evidence="2 3" key="1">
    <citation type="submission" date="2019-08" db="EMBL/GenBank/DDBJ databases">
        <authorList>
            <person name="Seo M.-J."/>
        </authorList>
    </citation>
    <scope>NUCLEOTIDE SEQUENCE [LARGE SCALE GENOMIC DNA]</scope>
    <source>
        <strain evidence="2 3">KIGAM108</strain>
    </source>
</reference>
<accession>A0A5D6V533</accession>
<evidence type="ECO:0000313" key="3">
    <source>
        <dbReference type="Proteomes" id="UP000322791"/>
    </source>
</evidence>
<feature type="signal peptide" evidence="1">
    <location>
        <begin position="1"/>
        <end position="20"/>
    </location>
</feature>
<organism evidence="2 3">
    <name type="scientific">Hymenobacter lutimineralis</name>
    <dbReference type="NCBI Taxonomy" id="2606448"/>
    <lineage>
        <taxon>Bacteria</taxon>
        <taxon>Pseudomonadati</taxon>
        <taxon>Bacteroidota</taxon>
        <taxon>Cytophagia</taxon>
        <taxon>Cytophagales</taxon>
        <taxon>Hymenobacteraceae</taxon>
        <taxon>Hymenobacter</taxon>
    </lineage>
</organism>
<protein>
    <recommendedName>
        <fullName evidence="4">DUF4142 domain-containing protein</fullName>
    </recommendedName>
</protein>
<dbReference type="RefSeq" id="WP_149070428.1">
    <property type="nucleotide sequence ID" value="NZ_VTHL01000006.1"/>
</dbReference>
<comment type="caution">
    <text evidence="2">The sequence shown here is derived from an EMBL/GenBank/DDBJ whole genome shotgun (WGS) entry which is preliminary data.</text>
</comment>
<feature type="chain" id="PRO_5022780604" description="DUF4142 domain-containing protein" evidence="1">
    <location>
        <begin position="21"/>
        <end position="150"/>
    </location>
</feature>
<keyword evidence="1" id="KW-0732">Signal</keyword>
<gene>
    <name evidence="2" type="ORF">FY528_07770</name>
</gene>
<name>A0A5D6V533_9BACT</name>
<keyword evidence="3" id="KW-1185">Reference proteome</keyword>
<evidence type="ECO:0000313" key="2">
    <source>
        <dbReference type="EMBL" id="TYZ10943.1"/>
    </source>
</evidence>
<sequence>MKKIFTFLLGFSLLSGSVLAAGPAKEHSKGLQDKECTAPAAYAKQVANRSQEVTAYFTDVLRLSHKQALAVHKVTLAKLQALQQATEQSEVSPLLADDETLLATPSIAQVLHRYDLAMLRILSAGQYNSFRLLEDRQPAADLLTLEMSAQ</sequence>